<dbReference type="AlphaFoldDB" id="A0A7C9AEZ9"/>
<protein>
    <submittedName>
        <fullName evidence="1">Uncharacterized protein</fullName>
    </submittedName>
</protein>
<reference evidence="1" key="1">
    <citation type="journal article" date="2013" name="J. Plant Res.">
        <title>Effect of fungi and light on seed germination of three Opuntia species from semiarid lands of central Mexico.</title>
        <authorList>
            <person name="Delgado-Sanchez P."/>
            <person name="Jimenez-Bremont J.F."/>
            <person name="Guerrero-Gonzalez Mde L."/>
            <person name="Flores J."/>
        </authorList>
    </citation>
    <scope>NUCLEOTIDE SEQUENCE</scope>
    <source>
        <tissue evidence="1">Cladode</tissue>
    </source>
</reference>
<proteinExistence type="predicted"/>
<reference evidence="1" key="2">
    <citation type="submission" date="2020-07" db="EMBL/GenBank/DDBJ databases">
        <authorList>
            <person name="Vera ALvarez R."/>
            <person name="Arias-Moreno D.M."/>
            <person name="Jimenez-Jacinto V."/>
            <person name="Jimenez-Bremont J.F."/>
            <person name="Swaminathan K."/>
            <person name="Moose S.P."/>
            <person name="Guerrero-Gonzalez M.L."/>
            <person name="Marino-Ramirez L."/>
            <person name="Landsman D."/>
            <person name="Rodriguez-Kessler M."/>
            <person name="Delgado-Sanchez P."/>
        </authorList>
    </citation>
    <scope>NUCLEOTIDE SEQUENCE</scope>
    <source>
        <tissue evidence="1">Cladode</tissue>
    </source>
</reference>
<dbReference type="EMBL" id="GISG01227653">
    <property type="protein sequence ID" value="MBA4665576.1"/>
    <property type="molecule type" value="Transcribed_RNA"/>
</dbReference>
<accession>A0A7C9AEZ9</accession>
<name>A0A7C9AEZ9_OPUST</name>
<sequence>MGMDTIPGLQLHLQLQDYLRQLGGKWGQIHTQVVVWKSTRFMSQSFASSQGCVHCSCKYIYREELFARGSVHKSSRNSRHVIVHFRKRGKLSGGRESLSALSCNCWHIPSSGIGGVCEIGCRCH</sequence>
<evidence type="ECO:0000313" key="1">
    <source>
        <dbReference type="EMBL" id="MBA4665576.1"/>
    </source>
</evidence>
<organism evidence="1">
    <name type="scientific">Opuntia streptacantha</name>
    <name type="common">Prickly pear cactus</name>
    <name type="synonym">Opuntia cardona</name>
    <dbReference type="NCBI Taxonomy" id="393608"/>
    <lineage>
        <taxon>Eukaryota</taxon>
        <taxon>Viridiplantae</taxon>
        <taxon>Streptophyta</taxon>
        <taxon>Embryophyta</taxon>
        <taxon>Tracheophyta</taxon>
        <taxon>Spermatophyta</taxon>
        <taxon>Magnoliopsida</taxon>
        <taxon>eudicotyledons</taxon>
        <taxon>Gunneridae</taxon>
        <taxon>Pentapetalae</taxon>
        <taxon>Caryophyllales</taxon>
        <taxon>Cactineae</taxon>
        <taxon>Cactaceae</taxon>
        <taxon>Opuntioideae</taxon>
        <taxon>Opuntia</taxon>
    </lineage>
</organism>